<dbReference type="InterPro" id="IPR010998">
    <property type="entry name" value="Integrase_recombinase_N"/>
</dbReference>
<dbReference type="OrthoDB" id="425769at2759"/>
<evidence type="ECO:0000313" key="6">
    <source>
        <dbReference type="Proteomes" id="UP000541610"/>
    </source>
</evidence>
<keyword evidence="1" id="KW-0238">DNA-binding</keyword>
<dbReference type="InterPro" id="IPR011010">
    <property type="entry name" value="DNA_brk_join_enz"/>
</dbReference>
<sequence length="845" mass="93767">MSNKAVLPSVEEEYRLRRGSLRKETNTVSGGHTLQKMEARAPRQKRSRAMPEVSSSDIDNHMQAARAASTMRSRDSTLKGYKEVCDKHGFTNFPITADSMVCYIVSLTIKGLMWETVQNYTGKVKVESRLHETAPLSNADQEKIRLALHAAKRLLRNRKKKRTVTLTVKQLRQLLQLVPPSGKVENVLAYLTGVMALLRLKEVVALRNEDLTFNESDRSLHIHIRQSKTDQSGTGETVVVGCVNGLESSTSCASPFCIYHRLWVKKQQEEESSSDTSKLFETSYTQLFKDIKFLVEAVMAGSEVGQEEVGRKTSHSMRRTGVFLMSQAGISLEAIAEYGRWSDTSTVANHYMRDHSGREARTEETGTSTTDRSPPRHRTDQQTAKPWLNPPKTLSEALSLTGASSTANDTQALWIYTPSSVEEAARGPPSALISSLNARELYLWLPSGGRCVRCANCNIVPKELATPKYAFTEYGWPAQIVTSKIRCRSCETVFLGTDPIYLKSLPTAVSSAVNTRFIIGRQTAVATSLVQRIRVGSLVRREVESYAALTEQQLQRRRLVFATEKRRHKSGLLKFTNPGSASDFDTSPVDAIPSPSRKLTDAVLQWAFIRDYTAHKDSLLREISSYRVSHVISLDHSRKIAKRIEGNKNGQLCSILADHGQILNVVATNSTSTGELEGALRQLKGRVEDGVIVFVDRDCCGSAGSNLRTMIQSAVGAKISLKLDGLYGLFRLIRASNNNHPRYPLFAQKLGSAMYAKNRGDVEALRARKAQSSGPNKVTSEDIRQAVRRVIPPADILLDRLEAVIRCFWELDADSRSLGDEATQFDEQGRPLIGTVADGPSVYPC</sequence>
<dbReference type="InterPro" id="IPR013762">
    <property type="entry name" value="Integrase-like_cat_sf"/>
</dbReference>
<feature type="region of interest" description="Disordered" evidence="3">
    <location>
        <begin position="17"/>
        <end position="56"/>
    </location>
</feature>
<evidence type="ECO:0000256" key="3">
    <source>
        <dbReference type="SAM" id="MobiDB-lite"/>
    </source>
</evidence>
<dbReference type="Gene3D" id="1.10.443.10">
    <property type="entry name" value="Intergrase catalytic core"/>
    <property type="match status" value="1"/>
</dbReference>
<reference evidence="5 6" key="1">
    <citation type="submission" date="2020-04" db="EMBL/GenBank/DDBJ databases">
        <title>Perkinsus olseni comparative genomics.</title>
        <authorList>
            <person name="Bogema D.R."/>
        </authorList>
    </citation>
    <scope>NUCLEOTIDE SEQUENCE [LARGE SCALE GENOMIC DNA]</scope>
    <source>
        <strain evidence="5">00978-12</strain>
    </source>
</reference>
<protein>
    <recommendedName>
        <fullName evidence="4">Tyr recombinase domain-containing protein</fullName>
    </recommendedName>
</protein>
<evidence type="ECO:0000313" key="5">
    <source>
        <dbReference type="EMBL" id="KAF4680690.1"/>
    </source>
</evidence>
<evidence type="ECO:0000259" key="4">
    <source>
        <dbReference type="PROSITE" id="PS51898"/>
    </source>
</evidence>
<dbReference type="EMBL" id="JABANP010000584">
    <property type="protein sequence ID" value="KAF4680690.1"/>
    <property type="molecule type" value="Genomic_DNA"/>
</dbReference>
<dbReference type="PROSITE" id="PS51898">
    <property type="entry name" value="TYR_RECOMBINASE"/>
    <property type="match status" value="1"/>
</dbReference>
<dbReference type="AlphaFoldDB" id="A0A7J6NB01"/>
<gene>
    <name evidence="5" type="ORF">FOZ60_013123</name>
</gene>
<dbReference type="InterPro" id="IPR052925">
    <property type="entry name" value="Phage_Integrase-like_Recomb"/>
</dbReference>
<dbReference type="PANTHER" id="PTHR34605:SF4">
    <property type="entry name" value="DNA ADENINE METHYLTRANSFERASE"/>
    <property type="match status" value="1"/>
</dbReference>
<feature type="domain" description="Tyr recombinase" evidence="4">
    <location>
        <begin position="161"/>
        <end position="367"/>
    </location>
</feature>
<dbReference type="GO" id="GO:0006310">
    <property type="term" value="P:DNA recombination"/>
    <property type="evidence" value="ECO:0007669"/>
    <property type="project" value="UniProtKB-KW"/>
</dbReference>
<dbReference type="GO" id="GO:0003677">
    <property type="term" value="F:DNA binding"/>
    <property type="evidence" value="ECO:0007669"/>
    <property type="project" value="UniProtKB-KW"/>
</dbReference>
<name>A0A7J6NB01_PEROL</name>
<evidence type="ECO:0000256" key="2">
    <source>
        <dbReference type="ARBA" id="ARBA00023172"/>
    </source>
</evidence>
<dbReference type="PANTHER" id="PTHR34605">
    <property type="entry name" value="PHAGE_INTEGRASE DOMAIN-CONTAINING PROTEIN"/>
    <property type="match status" value="1"/>
</dbReference>
<evidence type="ECO:0000256" key="1">
    <source>
        <dbReference type="ARBA" id="ARBA00023125"/>
    </source>
</evidence>
<organism evidence="5 6">
    <name type="scientific">Perkinsus olseni</name>
    <name type="common">Perkinsus atlanticus</name>
    <dbReference type="NCBI Taxonomy" id="32597"/>
    <lineage>
        <taxon>Eukaryota</taxon>
        <taxon>Sar</taxon>
        <taxon>Alveolata</taxon>
        <taxon>Perkinsozoa</taxon>
        <taxon>Perkinsea</taxon>
        <taxon>Perkinsida</taxon>
        <taxon>Perkinsidae</taxon>
        <taxon>Perkinsus</taxon>
    </lineage>
</organism>
<comment type="caution">
    <text evidence="5">The sequence shown here is derived from an EMBL/GenBank/DDBJ whole genome shotgun (WGS) entry which is preliminary data.</text>
</comment>
<feature type="compositionally biased region" description="Basic and acidic residues" evidence="3">
    <location>
        <begin position="353"/>
        <end position="364"/>
    </location>
</feature>
<dbReference type="InterPro" id="IPR002104">
    <property type="entry name" value="Integrase_catalytic"/>
</dbReference>
<dbReference type="GO" id="GO:0015074">
    <property type="term" value="P:DNA integration"/>
    <property type="evidence" value="ECO:0007669"/>
    <property type="project" value="InterPro"/>
</dbReference>
<accession>A0A7J6NB01</accession>
<dbReference type="Gene3D" id="1.10.150.130">
    <property type="match status" value="1"/>
</dbReference>
<dbReference type="Proteomes" id="UP000541610">
    <property type="component" value="Unassembled WGS sequence"/>
</dbReference>
<dbReference type="SUPFAM" id="SSF56349">
    <property type="entry name" value="DNA breaking-rejoining enzymes"/>
    <property type="match status" value="1"/>
</dbReference>
<keyword evidence="2" id="KW-0233">DNA recombination</keyword>
<feature type="region of interest" description="Disordered" evidence="3">
    <location>
        <begin position="353"/>
        <end position="391"/>
    </location>
</feature>
<dbReference type="Pfam" id="PF00589">
    <property type="entry name" value="Phage_integrase"/>
    <property type="match status" value="1"/>
</dbReference>
<dbReference type="SUPFAM" id="SSF47823">
    <property type="entry name" value="lambda integrase-like, N-terminal domain"/>
    <property type="match status" value="1"/>
</dbReference>
<proteinExistence type="predicted"/>